<reference evidence="1" key="1">
    <citation type="journal article" date="2015" name="Proc. Natl. Acad. Sci. U.S.A.">
        <title>Networks of energetic and metabolic interactions define dynamics in microbial communities.</title>
        <authorList>
            <person name="Embree M."/>
            <person name="Liu J.K."/>
            <person name="Al-Bassam M.M."/>
            <person name="Zengler K."/>
        </authorList>
    </citation>
    <scope>NUCLEOTIDE SEQUENCE</scope>
</reference>
<dbReference type="InterPro" id="IPR004426">
    <property type="entry name" value="MJ1210-like"/>
</dbReference>
<dbReference type="InterPro" id="IPR038389">
    <property type="entry name" value="PSMG2_sf"/>
</dbReference>
<gene>
    <name evidence="1" type="ORF">ASZ90_013305</name>
</gene>
<proteinExistence type="predicted"/>
<evidence type="ECO:0000313" key="1">
    <source>
        <dbReference type="EMBL" id="KUG17012.1"/>
    </source>
</evidence>
<sequence>MKETLVFRIKDVDLTDPIMVEGLPGVGHVGKLVADHMVEELHAEKIIEIYSPHFPPQVMVKEDGTIKQVKNEIYARRGQNGEPDLLIIIGDYQSATNEGHYELTSIFLDIAESYKVRRIYALGGYGTGQFVDKSSVMGAATSIELVEEMKTQGVLFQENEPGGGIIGVSGLLLGLGALRGLDVICLMGVTSGYLVDPKAASEVLRVLSGILGIEVGMHALEERAKEMEKIIGKLQEMERAQSPFEAGGDEDLRYIG</sequence>
<comment type="caution">
    <text evidence="1">The sequence shown here is derived from an EMBL/GenBank/DDBJ whole genome shotgun (WGS) entry which is preliminary data.</text>
</comment>
<dbReference type="SUPFAM" id="SSF159659">
    <property type="entry name" value="Cgl1923-like"/>
    <property type="match status" value="1"/>
</dbReference>
<dbReference type="NCBIfam" id="TIGR00162">
    <property type="entry name" value="proteasome assembly chaperone family protein"/>
    <property type="match status" value="1"/>
</dbReference>
<dbReference type="AlphaFoldDB" id="A0A0W8F809"/>
<dbReference type="Gene3D" id="3.40.50.10900">
    <property type="entry name" value="PAC-like subunit"/>
    <property type="match status" value="1"/>
</dbReference>
<protein>
    <recommendedName>
        <fullName evidence="2">PAC2 family protein</fullName>
    </recommendedName>
</protein>
<evidence type="ECO:0008006" key="2">
    <source>
        <dbReference type="Google" id="ProtNLM"/>
    </source>
</evidence>
<dbReference type="EMBL" id="LNQE01001469">
    <property type="protein sequence ID" value="KUG17012.1"/>
    <property type="molecule type" value="Genomic_DNA"/>
</dbReference>
<name>A0A0W8F809_9ZZZZ</name>
<dbReference type="Pfam" id="PF09754">
    <property type="entry name" value="PAC2"/>
    <property type="match status" value="1"/>
</dbReference>
<dbReference type="InterPro" id="IPR019151">
    <property type="entry name" value="Proteasome_assmbl_chaperone_2"/>
</dbReference>
<accession>A0A0W8F809</accession>
<organism evidence="1">
    <name type="scientific">hydrocarbon metagenome</name>
    <dbReference type="NCBI Taxonomy" id="938273"/>
    <lineage>
        <taxon>unclassified sequences</taxon>
        <taxon>metagenomes</taxon>
        <taxon>ecological metagenomes</taxon>
    </lineage>
</organism>
<dbReference type="PANTHER" id="PTHR35610">
    <property type="entry name" value="3-ISOPROPYLMALATE DEHYDRATASE-RELATED"/>
    <property type="match status" value="1"/>
</dbReference>
<dbReference type="PANTHER" id="PTHR35610:SF7">
    <property type="entry name" value="3-ISOPROPYLMALATE DEHYDRATASE"/>
    <property type="match status" value="1"/>
</dbReference>